<evidence type="ECO:0000256" key="4">
    <source>
        <dbReference type="ARBA" id="ARBA00022643"/>
    </source>
</evidence>
<dbReference type="GO" id="GO:0022900">
    <property type="term" value="P:electron transport chain"/>
    <property type="evidence" value="ECO:0007669"/>
    <property type="project" value="InterPro"/>
</dbReference>
<sequence>MTEQVKEPAYKKRISYHGALLAGFATLAASLLVMGNISTRDTIELRLAEDLQASLNQVLPESLHDNNLLNNRISIQHKNHEVIAYQGIKNNQTSAVAYGISGQGYAGEINLIMAVNSKGEILGVRVLSHAETPGLGDKIEAEKDDWIFSFNGLSLSQLSEDQWKVKKDGGKFDQFSGATITPRAVVKAVKQGLNLFSLHRAELLAINPLMVSKKKSPEPQKAAIKSPLESEKISSTKR</sequence>
<dbReference type="PANTHER" id="PTHR36118:SF1">
    <property type="entry name" value="ION-TRANSLOCATING OXIDOREDUCTASE COMPLEX SUBUNIT G"/>
    <property type="match status" value="1"/>
</dbReference>
<evidence type="ECO:0000256" key="3">
    <source>
        <dbReference type="ARBA" id="ARBA00022630"/>
    </source>
</evidence>
<dbReference type="InterPro" id="IPR007329">
    <property type="entry name" value="FMN-bd"/>
</dbReference>
<protein>
    <submittedName>
        <fullName evidence="9">Electron transport complex protein RnfG</fullName>
    </submittedName>
</protein>
<feature type="region of interest" description="Disordered" evidence="6">
    <location>
        <begin position="213"/>
        <end position="238"/>
    </location>
</feature>
<dbReference type="NCBIfam" id="NF002519">
    <property type="entry name" value="PRK01908.1"/>
    <property type="match status" value="1"/>
</dbReference>
<dbReference type="Pfam" id="PF04205">
    <property type="entry name" value="FMN_bind"/>
    <property type="match status" value="1"/>
</dbReference>
<evidence type="ECO:0000256" key="7">
    <source>
        <dbReference type="SAM" id="Phobius"/>
    </source>
</evidence>
<feature type="transmembrane region" description="Helical" evidence="7">
    <location>
        <begin position="14"/>
        <end position="37"/>
    </location>
</feature>
<name>A0A3B1C2B9_9ZZZZ</name>
<evidence type="ECO:0000256" key="1">
    <source>
        <dbReference type="ARBA" id="ARBA00022448"/>
    </source>
</evidence>
<feature type="domain" description="FMN-binding" evidence="8">
    <location>
        <begin position="104"/>
        <end position="196"/>
    </location>
</feature>
<evidence type="ECO:0000256" key="6">
    <source>
        <dbReference type="SAM" id="MobiDB-lite"/>
    </source>
</evidence>
<dbReference type="PANTHER" id="PTHR36118">
    <property type="entry name" value="ION-TRANSLOCATING OXIDOREDUCTASE COMPLEX SUBUNIT G"/>
    <property type="match status" value="1"/>
</dbReference>
<keyword evidence="3" id="KW-0285">Flavoprotein</keyword>
<dbReference type="GO" id="GO:0010181">
    <property type="term" value="F:FMN binding"/>
    <property type="evidence" value="ECO:0007669"/>
    <property type="project" value="InterPro"/>
</dbReference>
<keyword evidence="2" id="KW-0597">Phosphoprotein</keyword>
<proteinExistence type="inferred from homology"/>
<keyword evidence="7" id="KW-1133">Transmembrane helix</keyword>
<feature type="compositionally biased region" description="Basic and acidic residues" evidence="6">
    <location>
        <begin position="228"/>
        <end position="238"/>
    </location>
</feature>
<keyword evidence="7" id="KW-0472">Membrane</keyword>
<dbReference type="GO" id="GO:0009055">
    <property type="term" value="F:electron transfer activity"/>
    <property type="evidence" value="ECO:0007669"/>
    <property type="project" value="InterPro"/>
</dbReference>
<dbReference type="SMART" id="SM00900">
    <property type="entry name" value="FMN_bind"/>
    <property type="match status" value="1"/>
</dbReference>
<dbReference type="InterPro" id="IPR010209">
    <property type="entry name" value="Ion_transpt_RnfG/RsxG"/>
</dbReference>
<organism evidence="9">
    <name type="scientific">hydrothermal vent metagenome</name>
    <dbReference type="NCBI Taxonomy" id="652676"/>
    <lineage>
        <taxon>unclassified sequences</taxon>
        <taxon>metagenomes</taxon>
        <taxon>ecological metagenomes</taxon>
    </lineage>
</organism>
<accession>A0A3B1C2B9</accession>
<keyword evidence="1" id="KW-0813">Transport</keyword>
<reference evidence="9" key="1">
    <citation type="submission" date="2018-06" db="EMBL/GenBank/DDBJ databases">
        <authorList>
            <person name="Zhirakovskaya E."/>
        </authorList>
    </citation>
    <scope>NUCLEOTIDE SEQUENCE</scope>
</reference>
<keyword evidence="7" id="KW-0812">Transmembrane</keyword>
<evidence type="ECO:0000256" key="5">
    <source>
        <dbReference type="ARBA" id="ARBA00022982"/>
    </source>
</evidence>
<evidence type="ECO:0000259" key="8">
    <source>
        <dbReference type="SMART" id="SM00900"/>
    </source>
</evidence>
<dbReference type="HAMAP" id="MF_00479">
    <property type="entry name" value="RsxG_RnfG"/>
    <property type="match status" value="1"/>
</dbReference>
<dbReference type="NCBIfam" id="TIGR01947">
    <property type="entry name" value="rnfG"/>
    <property type="match status" value="1"/>
</dbReference>
<dbReference type="EMBL" id="UOFY01000061">
    <property type="protein sequence ID" value="VAX11057.1"/>
    <property type="molecule type" value="Genomic_DNA"/>
</dbReference>
<keyword evidence="5" id="KW-0249">Electron transport</keyword>
<dbReference type="GO" id="GO:0005886">
    <property type="term" value="C:plasma membrane"/>
    <property type="evidence" value="ECO:0007669"/>
    <property type="project" value="InterPro"/>
</dbReference>
<evidence type="ECO:0000256" key="2">
    <source>
        <dbReference type="ARBA" id="ARBA00022553"/>
    </source>
</evidence>
<gene>
    <name evidence="9" type="ORF">MNBD_GAMMA25-2255</name>
</gene>
<dbReference type="PIRSF" id="PIRSF006091">
    <property type="entry name" value="E_trnsport_RnfG"/>
    <property type="match status" value="1"/>
</dbReference>
<keyword evidence="4" id="KW-0288">FMN</keyword>
<dbReference type="AlphaFoldDB" id="A0A3B1C2B9"/>
<evidence type="ECO:0000313" key="9">
    <source>
        <dbReference type="EMBL" id="VAX11057.1"/>
    </source>
</evidence>